<keyword evidence="4 5" id="KW-0472">Membrane</keyword>
<evidence type="ECO:0008006" key="7">
    <source>
        <dbReference type="Google" id="ProtNLM"/>
    </source>
</evidence>
<feature type="transmembrane region" description="Helical" evidence="5">
    <location>
        <begin position="77"/>
        <end position="99"/>
    </location>
</feature>
<dbReference type="EMBL" id="AJ937765">
    <property type="protein sequence ID" value="CAI78591.1"/>
    <property type="molecule type" value="Genomic_DNA"/>
</dbReference>
<feature type="transmembrane region" description="Helical" evidence="5">
    <location>
        <begin position="132"/>
        <end position="159"/>
    </location>
</feature>
<feature type="transmembrane region" description="Helical" evidence="5">
    <location>
        <begin position="193"/>
        <end position="220"/>
    </location>
</feature>
<organism evidence="6">
    <name type="scientific">uncultured Aminicenantes bacterium</name>
    <dbReference type="NCBI Taxonomy" id="174294"/>
    <lineage>
        <taxon>Bacteria</taxon>
        <taxon>Candidatus Aminicenantota</taxon>
        <taxon>environmental samples</taxon>
    </lineage>
</organism>
<comment type="subcellular location">
    <subcellularLocation>
        <location evidence="1">Membrane</location>
        <topology evidence="1">Multi-pass membrane protein</topology>
    </subcellularLocation>
</comment>
<dbReference type="InterPro" id="IPR059112">
    <property type="entry name" value="CysZ/EI24"/>
</dbReference>
<feature type="transmembrane region" description="Helical" evidence="5">
    <location>
        <begin position="33"/>
        <end position="56"/>
    </location>
</feature>
<reference evidence="6" key="1">
    <citation type="journal article" date="2005" name="Environ. Microbiol.">
        <title>Lateral gene transfer and phylogenetic assignment of environmental fosmid clones.</title>
        <authorList>
            <person name="Nesbo C.L."/>
            <person name="Boucher Y."/>
            <person name="Dlutek M."/>
            <person name="Doolittle F.W."/>
        </authorList>
    </citation>
    <scope>NUCLEOTIDE SEQUENCE</scope>
</reference>
<protein>
    <recommendedName>
        <fullName evidence="7">CysZ-like protein</fullName>
    </recommendedName>
</protein>
<evidence type="ECO:0000313" key="6">
    <source>
        <dbReference type="EMBL" id="CAI78591.1"/>
    </source>
</evidence>
<name>Q2YZX5_9BACT</name>
<dbReference type="AlphaFoldDB" id="Q2YZX5"/>
<dbReference type="Pfam" id="PF07264">
    <property type="entry name" value="EI24"/>
    <property type="match status" value="1"/>
</dbReference>
<evidence type="ECO:0000256" key="3">
    <source>
        <dbReference type="ARBA" id="ARBA00022989"/>
    </source>
</evidence>
<evidence type="ECO:0000256" key="1">
    <source>
        <dbReference type="ARBA" id="ARBA00004141"/>
    </source>
</evidence>
<proteinExistence type="predicted"/>
<keyword evidence="3 5" id="KW-1133">Transmembrane helix</keyword>
<sequence>MYRLNCRGCLMGHILSSYFKGFGQLSDPQTRSVIWTSVGWSVTIFIALYAALYIVLKITTFITIGPLEMIFDFIAQAGVMVLTWLLFPAVVTAVGSLMLERVVEAVEARHYPHLPLAPGQGLAESLMPMLKFLGVTVGLNLLCLPLLLTPLFPFVYYGLNGYLISREYFELVALRRVTLVDANGLRARWKMTLFAAGVGFAFMLTVPILNVIAPVIATAITVHLFEAWRAQSGIKDKSLKSNAGDVVLRTGSTDVQKP</sequence>
<evidence type="ECO:0000256" key="4">
    <source>
        <dbReference type="ARBA" id="ARBA00023136"/>
    </source>
</evidence>
<evidence type="ECO:0000256" key="2">
    <source>
        <dbReference type="ARBA" id="ARBA00022692"/>
    </source>
</evidence>
<keyword evidence="2 5" id="KW-0812">Transmembrane</keyword>
<accession>Q2YZX5</accession>
<evidence type="ECO:0000256" key="5">
    <source>
        <dbReference type="SAM" id="Phobius"/>
    </source>
</evidence>